<accession>A0AA39WEC1</accession>
<dbReference type="InterPro" id="IPR007941">
    <property type="entry name" value="DUF726"/>
</dbReference>
<dbReference type="Proteomes" id="UP001175000">
    <property type="component" value="Unassembled WGS sequence"/>
</dbReference>
<sequence>MPSRPRPNTPKRDVDLSSLLTPGDKIELVSLICKSTDTMHQHINLVFDSTLNDSNPPCRSSHWARLPASLRDLSLVAPHKRPEAQFATQGTNQKENVKRHGSRPATAATTGHAPAADPSSPTAEHDEAPRLQELKKEVLLHFRKWQAAIHKRVGDISALGGSSSNNPNGTDTRKESRTFSVEADQLLTRLYPPIPTPLSSMSAERRALLLHSLILLFISLEHYSAYSRVLLLHVTSSLLLPMRMLAEDEVRVAKSLALAIKDISADELMQKKAEEGKSARKWKVAIAGAAGAALVGATGGLAAPLAAAGIGSVFGGVSIGSAATAGLLGTMAESGLLVGSIFGIYGARATGKAMEQYTKDIQDFAFIPLRGSIGEDSEIGKICPENRRFRVVLAISGWLTSETDVAGPWHALGEQSEMYAVRWELDPLMKMGNALETVVKSAAWSMAKKEIIARTSERHSNAPQQNVPSTDKRGPVFATLSQGLWPLSLLKISKIIDNPWSIGMVRADKTGAVLADIIMSKAQGERGVSLIGYSLGARAIYVCLMILAERRVFSLVENVVLMGTPAPANAATWCAMKSVVSGRLVNVYSENDYILGFLYRTSSIQFGVAGLQKIEGIDGVENVDVSAKVSGHLRYQHLVGSILKHIGWEDIDIQKVSEDEAALAKVEEKNRERERRRDAVELGIEAKVACGDDPQVTSNPGFGNP</sequence>
<feature type="region of interest" description="Disordered" evidence="6">
    <location>
        <begin position="157"/>
        <end position="176"/>
    </location>
</feature>
<protein>
    <recommendedName>
        <fullName evidence="9">DUF726-domain-containing protein</fullName>
    </recommendedName>
</protein>
<evidence type="ECO:0008006" key="9">
    <source>
        <dbReference type="Google" id="ProtNLM"/>
    </source>
</evidence>
<organism evidence="7 8">
    <name type="scientific">Immersiella caudata</name>
    <dbReference type="NCBI Taxonomy" id="314043"/>
    <lineage>
        <taxon>Eukaryota</taxon>
        <taxon>Fungi</taxon>
        <taxon>Dikarya</taxon>
        <taxon>Ascomycota</taxon>
        <taxon>Pezizomycotina</taxon>
        <taxon>Sordariomycetes</taxon>
        <taxon>Sordariomycetidae</taxon>
        <taxon>Sordariales</taxon>
        <taxon>Lasiosphaeriaceae</taxon>
        <taxon>Immersiella</taxon>
    </lineage>
</organism>
<dbReference type="PANTHER" id="PTHR17920:SF22">
    <property type="entry name" value="DUF726 DOMAIN PROTEIN (AFU_ORTHOLOGUE AFUA_2G12860)"/>
    <property type="match status" value="1"/>
</dbReference>
<evidence type="ECO:0000313" key="7">
    <source>
        <dbReference type="EMBL" id="KAK0613832.1"/>
    </source>
</evidence>
<reference evidence="7" key="1">
    <citation type="submission" date="2023-06" db="EMBL/GenBank/DDBJ databases">
        <title>Genome-scale phylogeny and comparative genomics of the fungal order Sordariales.</title>
        <authorList>
            <consortium name="Lawrence Berkeley National Laboratory"/>
            <person name="Hensen N."/>
            <person name="Bonometti L."/>
            <person name="Westerberg I."/>
            <person name="Brannstrom I.O."/>
            <person name="Guillou S."/>
            <person name="Cros-Aarteil S."/>
            <person name="Calhoun S."/>
            <person name="Haridas S."/>
            <person name="Kuo A."/>
            <person name="Mondo S."/>
            <person name="Pangilinan J."/>
            <person name="Riley R."/>
            <person name="Labutti K."/>
            <person name="Andreopoulos B."/>
            <person name="Lipzen A."/>
            <person name="Chen C."/>
            <person name="Yanf M."/>
            <person name="Daum C."/>
            <person name="Ng V."/>
            <person name="Clum A."/>
            <person name="Steindorff A."/>
            <person name="Ohm R."/>
            <person name="Martin F."/>
            <person name="Silar P."/>
            <person name="Natvig D."/>
            <person name="Lalanne C."/>
            <person name="Gautier V."/>
            <person name="Ament-Velasquez S.L."/>
            <person name="Kruys A."/>
            <person name="Hutchinson M.I."/>
            <person name="Powell A.J."/>
            <person name="Barry K."/>
            <person name="Miller A.N."/>
            <person name="Grigoriev I.V."/>
            <person name="Debuchy R."/>
            <person name="Gladieux P."/>
            <person name="Thoren M.H."/>
            <person name="Johannesson H."/>
        </authorList>
    </citation>
    <scope>NUCLEOTIDE SEQUENCE</scope>
    <source>
        <strain evidence="7">CBS 606.72</strain>
    </source>
</reference>
<name>A0AA39WEC1_9PEZI</name>
<evidence type="ECO:0000313" key="8">
    <source>
        <dbReference type="Proteomes" id="UP001175000"/>
    </source>
</evidence>
<evidence type="ECO:0000256" key="1">
    <source>
        <dbReference type="ARBA" id="ARBA00004141"/>
    </source>
</evidence>
<comment type="similarity">
    <text evidence="2">Belongs to the TMCO4 family.</text>
</comment>
<evidence type="ECO:0000256" key="3">
    <source>
        <dbReference type="ARBA" id="ARBA00022692"/>
    </source>
</evidence>
<keyword evidence="5" id="KW-0472">Membrane</keyword>
<dbReference type="InterPro" id="IPR029058">
    <property type="entry name" value="AB_hydrolase_fold"/>
</dbReference>
<evidence type="ECO:0000256" key="5">
    <source>
        <dbReference type="ARBA" id="ARBA00023136"/>
    </source>
</evidence>
<dbReference type="GO" id="GO:0016020">
    <property type="term" value="C:membrane"/>
    <property type="evidence" value="ECO:0007669"/>
    <property type="project" value="UniProtKB-SubCell"/>
</dbReference>
<comment type="subcellular location">
    <subcellularLocation>
        <location evidence="1">Membrane</location>
        <topology evidence="1">Multi-pass membrane protein</topology>
    </subcellularLocation>
</comment>
<evidence type="ECO:0000256" key="6">
    <source>
        <dbReference type="SAM" id="MobiDB-lite"/>
    </source>
</evidence>
<dbReference type="AlphaFoldDB" id="A0AA39WEC1"/>
<dbReference type="Pfam" id="PF05277">
    <property type="entry name" value="DUF726"/>
    <property type="match status" value="1"/>
</dbReference>
<evidence type="ECO:0000256" key="2">
    <source>
        <dbReference type="ARBA" id="ARBA00009824"/>
    </source>
</evidence>
<feature type="compositionally biased region" description="Polar residues" evidence="6">
    <location>
        <begin position="160"/>
        <end position="170"/>
    </location>
</feature>
<dbReference type="PANTHER" id="PTHR17920">
    <property type="entry name" value="TRANSMEMBRANE AND COILED-COIL DOMAIN-CONTAINING PROTEIN 4 TMCO4"/>
    <property type="match status" value="1"/>
</dbReference>
<feature type="region of interest" description="Disordered" evidence="6">
    <location>
        <begin position="82"/>
        <end position="127"/>
    </location>
</feature>
<evidence type="ECO:0000256" key="4">
    <source>
        <dbReference type="ARBA" id="ARBA00022989"/>
    </source>
</evidence>
<keyword evidence="8" id="KW-1185">Reference proteome</keyword>
<keyword evidence="3" id="KW-0812">Transmembrane</keyword>
<keyword evidence="4" id="KW-1133">Transmembrane helix</keyword>
<comment type="caution">
    <text evidence="7">The sequence shown here is derived from an EMBL/GenBank/DDBJ whole genome shotgun (WGS) entry which is preliminary data.</text>
</comment>
<gene>
    <name evidence="7" type="ORF">B0T14DRAFT_539541</name>
</gene>
<dbReference type="SUPFAM" id="SSF53474">
    <property type="entry name" value="alpha/beta-Hydrolases"/>
    <property type="match status" value="1"/>
</dbReference>
<dbReference type="EMBL" id="JAULSU010000006">
    <property type="protein sequence ID" value="KAK0613832.1"/>
    <property type="molecule type" value="Genomic_DNA"/>
</dbReference>
<proteinExistence type="inferred from homology"/>
<feature type="compositionally biased region" description="Low complexity" evidence="6">
    <location>
        <begin position="104"/>
        <end position="118"/>
    </location>
</feature>